<evidence type="ECO:0000256" key="1">
    <source>
        <dbReference type="SAM" id="Phobius"/>
    </source>
</evidence>
<proteinExistence type="predicted"/>
<keyword evidence="1" id="KW-0812">Transmembrane</keyword>
<organism evidence="2 3">
    <name type="scientific">Adineta ricciae</name>
    <name type="common">Rotifer</name>
    <dbReference type="NCBI Taxonomy" id="249248"/>
    <lineage>
        <taxon>Eukaryota</taxon>
        <taxon>Metazoa</taxon>
        <taxon>Spiralia</taxon>
        <taxon>Gnathifera</taxon>
        <taxon>Rotifera</taxon>
        <taxon>Eurotatoria</taxon>
        <taxon>Bdelloidea</taxon>
        <taxon>Adinetida</taxon>
        <taxon>Adinetidae</taxon>
        <taxon>Adineta</taxon>
    </lineage>
</organism>
<dbReference type="EMBL" id="CAJNOR010000417">
    <property type="protein sequence ID" value="CAF0907902.1"/>
    <property type="molecule type" value="Genomic_DNA"/>
</dbReference>
<reference evidence="2" key="1">
    <citation type="submission" date="2021-02" db="EMBL/GenBank/DDBJ databases">
        <authorList>
            <person name="Nowell W R."/>
        </authorList>
    </citation>
    <scope>NUCLEOTIDE SEQUENCE</scope>
</reference>
<sequence length="52" mass="5780">NTRNPLFALRSSLDTTNMQRRSKESHSSSALSILPSSSIFTIILANTILKFL</sequence>
<keyword evidence="1" id="KW-0472">Membrane</keyword>
<accession>A0A814A799</accession>
<comment type="caution">
    <text evidence="2">The sequence shown here is derived from an EMBL/GenBank/DDBJ whole genome shotgun (WGS) entry which is preliminary data.</text>
</comment>
<keyword evidence="3" id="KW-1185">Reference proteome</keyword>
<dbReference type="Proteomes" id="UP000663828">
    <property type="component" value="Unassembled WGS sequence"/>
</dbReference>
<protein>
    <submittedName>
        <fullName evidence="2">Uncharacterized protein</fullName>
    </submittedName>
</protein>
<gene>
    <name evidence="2" type="ORF">XAT740_LOCUS8375</name>
</gene>
<feature type="non-terminal residue" evidence="2">
    <location>
        <position position="1"/>
    </location>
</feature>
<name>A0A814A799_ADIRI</name>
<evidence type="ECO:0000313" key="2">
    <source>
        <dbReference type="EMBL" id="CAF0907902.1"/>
    </source>
</evidence>
<dbReference type="AlphaFoldDB" id="A0A814A799"/>
<evidence type="ECO:0000313" key="3">
    <source>
        <dbReference type="Proteomes" id="UP000663828"/>
    </source>
</evidence>
<keyword evidence="1" id="KW-1133">Transmembrane helix</keyword>
<feature type="transmembrane region" description="Helical" evidence="1">
    <location>
        <begin position="30"/>
        <end position="49"/>
    </location>
</feature>